<comment type="caution">
    <text evidence="5">The sequence shown here is derived from an EMBL/GenBank/DDBJ whole genome shotgun (WGS) entry which is preliminary data.</text>
</comment>
<evidence type="ECO:0000313" key="6">
    <source>
        <dbReference type="Proteomes" id="UP001230908"/>
    </source>
</evidence>
<dbReference type="PANTHER" id="PTHR43270">
    <property type="entry name" value="BETA-ALA-HIS DIPEPTIDASE"/>
    <property type="match status" value="1"/>
</dbReference>
<evidence type="ECO:0000256" key="2">
    <source>
        <dbReference type="ARBA" id="ARBA00022723"/>
    </source>
</evidence>
<dbReference type="Pfam" id="PF01546">
    <property type="entry name" value="Peptidase_M20"/>
    <property type="match status" value="1"/>
</dbReference>
<dbReference type="EMBL" id="JAVHUY010000075">
    <property type="protein sequence ID" value="MDQ7911226.1"/>
    <property type="molecule type" value="Genomic_DNA"/>
</dbReference>
<keyword evidence="2" id="KW-0479">Metal-binding</keyword>
<keyword evidence="6" id="KW-1185">Reference proteome</keyword>
<protein>
    <submittedName>
        <fullName evidence="5">M20/M25/M40 family metallo-hydrolase</fullName>
    </submittedName>
</protein>
<dbReference type="Pfam" id="PF07687">
    <property type="entry name" value="M20_dimer"/>
    <property type="match status" value="1"/>
</dbReference>
<reference evidence="5 6" key="1">
    <citation type="submission" date="2023-08" db="EMBL/GenBank/DDBJ databases">
        <title>Phytohabitans sansha sp. nov., isolated from marine sediment.</title>
        <authorList>
            <person name="Zhao Y."/>
            <person name="Yi K."/>
        </authorList>
    </citation>
    <scope>NUCLEOTIDE SEQUENCE [LARGE SCALE GENOMIC DNA]</scope>
    <source>
        <strain evidence="5 6">ZYX-F-186</strain>
    </source>
</reference>
<feature type="domain" description="Peptidase M20 dimerisation" evidence="4">
    <location>
        <begin position="190"/>
        <end position="339"/>
    </location>
</feature>
<keyword evidence="1" id="KW-0645">Protease</keyword>
<dbReference type="InterPro" id="IPR011650">
    <property type="entry name" value="Peptidase_M20_dimer"/>
</dbReference>
<dbReference type="InterPro" id="IPR051458">
    <property type="entry name" value="Cyt/Met_Dipeptidase"/>
</dbReference>
<dbReference type="Gene3D" id="3.30.70.360">
    <property type="match status" value="1"/>
</dbReference>
<evidence type="ECO:0000256" key="3">
    <source>
        <dbReference type="ARBA" id="ARBA00022801"/>
    </source>
</evidence>
<dbReference type="RefSeq" id="WP_308718446.1">
    <property type="nucleotide sequence ID" value="NZ_JAVHUY010000075.1"/>
</dbReference>
<evidence type="ECO:0000313" key="5">
    <source>
        <dbReference type="EMBL" id="MDQ7911226.1"/>
    </source>
</evidence>
<dbReference type="PANTHER" id="PTHR43270:SF12">
    <property type="entry name" value="SUCCINYL-DIAMINOPIMELATE DESUCCINYLASE"/>
    <property type="match status" value="1"/>
</dbReference>
<organism evidence="5 6">
    <name type="scientific">Phytohabitans maris</name>
    <dbReference type="NCBI Taxonomy" id="3071409"/>
    <lineage>
        <taxon>Bacteria</taxon>
        <taxon>Bacillati</taxon>
        <taxon>Actinomycetota</taxon>
        <taxon>Actinomycetes</taxon>
        <taxon>Micromonosporales</taxon>
        <taxon>Micromonosporaceae</taxon>
    </lineage>
</organism>
<dbReference type="Gene3D" id="3.40.630.10">
    <property type="entry name" value="Zn peptidases"/>
    <property type="match status" value="1"/>
</dbReference>
<gene>
    <name evidence="5" type="ORF">RB614_42730</name>
</gene>
<dbReference type="SUPFAM" id="SSF53187">
    <property type="entry name" value="Zn-dependent exopeptidases"/>
    <property type="match status" value="1"/>
</dbReference>
<evidence type="ECO:0000256" key="1">
    <source>
        <dbReference type="ARBA" id="ARBA00022670"/>
    </source>
</evidence>
<proteinExistence type="predicted"/>
<name>A0ABU0ZWP0_9ACTN</name>
<dbReference type="Proteomes" id="UP001230908">
    <property type="component" value="Unassembled WGS sequence"/>
</dbReference>
<keyword evidence="3" id="KW-0378">Hydrolase</keyword>
<accession>A0ABU0ZWP0</accession>
<evidence type="ECO:0000259" key="4">
    <source>
        <dbReference type="Pfam" id="PF07687"/>
    </source>
</evidence>
<sequence>MNLDRWLPELVELVEIPSVGADPAHAADMVRAVDWLRTRLEAVGAATRVLREGRESVLLADVPAQRFTQTAPTILIYGHFDVQPPGPAELWTSPAFAPRIRDGWLYGRGTVDDKGHLLMYLAALRSLVAAGRLGVNVRLLLDGAEESGGVLALKTLREMADRPDGCLIFDGPMIAKGRPAFYEAARGMAFFRLHLRTGRRDLHSGQFGGAAMNAVHVLVRVLDAVLPGPDGRLPDPLRVGAVPLPRETAERLSLLPTAADLLGGEGAHPADGYVAEDLYTRLWAEPSLDVNGVAAGEPLLHHMQIPCTARASLSIRLAPGQRLEPIAGEVCRLLRAAVPAGAELEIERVGSSPPSLLPAEGAILAAARAAFTDALGAAPLTIRAGGTLPLLSVLGELGIPTVMTGLDLPEGNIHAPDERLWLEHLPVGTAILEDLLGGTRFTQ</sequence>
<dbReference type="InterPro" id="IPR002933">
    <property type="entry name" value="Peptidase_M20"/>
</dbReference>